<organism evidence="2 3">
    <name type="scientific">Nocardia salmonicida</name>
    <dbReference type="NCBI Taxonomy" id="53431"/>
    <lineage>
        <taxon>Bacteria</taxon>
        <taxon>Bacillati</taxon>
        <taxon>Actinomycetota</taxon>
        <taxon>Actinomycetes</taxon>
        <taxon>Mycobacteriales</taxon>
        <taxon>Nocardiaceae</taxon>
        <taxon>Nocardia</taxon>
    </lineage>
</organism>
<reference evidence="2 3" key="1">
    <citation type="submission" date="2022-10" db="EMBL/GenBank/DDBJ databases">
        <title>The complete genomes of actinobacterial strains from the NBC collection.</title>
        <authorList>
            <person name="Joergensen T.S."/>
            <person name="Alvarez Arevalo M."/>
            <person name="Sterndorff E.B."/>
            <person name="Faurdal D."/>
            <person name="Vuksanovic O."/>
            <person name="Mourched A.-S."/>
            <person name="Charusanti P."/>
            <person name="Shaw S."/>
            <person name="Blin K."/>
            <person name="Weber T."/>
        </authorList>
    </citation>
    <scope>NUCLEOTIDE SEQUENCE [LARGE SCALE GENOMIC DNA]</scope>
    <source>
        <strain evidence="2 3">NBC_01413</strain>
    </source>
</reference>
<feature type="region of interest" description="Disordered" evidence="1">
    <location>
        <begin position="123"/>
        <end position="146"/>
    </location>
</feature>
<protein>
    <recommendedName>
        <fullName evidence="4">Secreted protein</fullName>
    </recommendedName>
</protein>
<proteinExistence type="predicted"/>
<gene>
    <name evidence="2" type="ORF">OG308_22300</name>
</gene>
<evidence type="ECO:0000313" key="2">
    <source>
        <dbReference type="EMBL" id="WTY34059.1"/>
    </source>
</evidence>
<accession>A0ABZ1N269</accession>
<dbReference type="EMBL" id="CP109527">
    <property type="protein sequence ID" value="WTY34059.1"/>
    <property type="molecule type" value="Genomic_DNA"/>
</dbReference>
<dbReference type="GeneID" id="91376896"/>
<dbReference type="Proteomes" id="UP001621418">
    <property type="component" value="Chromosome"/>
</dbReference>
<keyword evidence="3" id="KW-1185">Reference proteome</keyword>
<name>A0ABZ1N269_9NOCA</name>
<evidence type="ECO:0000256" key="1">
    <source>
        <dbReference type="SAM" id="MobiDB-lite"/>
    </source>
</evidence>
<evidence type="ECO:0000313" key="3">
    <source>
        <dbReference type="Proteomes" id="UP001621418"/>
    </source>
</evidence>
<feature type="region of interest" description="Disordered" evidence="1">
    <location>
        <begin position="48"/>
        <end position="77"/>
    </location>
</feature>
<sequence>MLGLSAGVASADTAGTCLWADTSYAQGATVGAGGWTFTCGRSLTGDVRWDRGASAHPTSRAANPGAATDPTGRFSAGAIQPGTSYNDYCVGEQLVSGRDSVYEAVPDGHDLRWRPAGSITQWRFDQGDGTAPTARSVSECRADPQY</sequence>
<dbReference type="RefSeq" id="WP_328662844.1">
    <property type="nucleotide sequence ID" value="NZ_CP108014.1"/>
</dbReference>
<evidence type="ECO:0008006" key="4">
    <source>
        <dbReference type="Google" id="ProtNLM"/>
    </source>
</evidence>